<comment type="subcellular location">
    <subcellularLocation>
        <location evidence="1">Nucleus</location>
    </subcellularLocation>
</comment>
<dbReference type="GO" id="GO:0005634">
    <property type="term" value="C:nucleus"/>
    <property type="evidence" value="ECO:0007669"/>
    <property type="project" value="UniProtKB-SubCell"/>
</dbReference>
<keyword evidence="4" id="KW-0863">Zinc-finger</keyword>
<feature type="compositionally biased region" description="Basic and acidic residues" evidence="9">
    <location>
        <begin position="176"/>
        <end position="190"/>
    </location>
</feature>
<feature type="region of interest" description="Disordered" evidence="9">
    <location>
        <begin position="77"/>
        <end position="110"/>
    </location>
</feature>
<gene>
    <name evidence="10" type="ORF">KC01_LOCUS38573</name>
</gene>
<evidence type="ECO:0000256" key="4">
    <source>
        <dbReference type="ARBA" id="ARBA00022771"/>
    </source>
</evidence>
<dbReference type="PANTHER" id="PTHR45944:SF2">
    <property type="entry name" value="SCHNURRI, ISOFORM F"/>
    <property type="match status" value="1"/>
</dbReference>
<keyword evidence="5" id="KW-0862">Zinc</keyword>
<keyword evidence="8" id="KW-0539">Nucleus</keyword>
<dbReference type="PANTHER" id="PTHR45944">
    <property type="entry name" value="SCHNURRI, ISOFORM F"/>
    <property type="match status" value="1"/>
</dbReference>
<reference evidence="10 11" key="1">
    <citation type="submission" date="2024-04" db="EMBL/GenBank/DDBJ databases">
        <authorList>
            <person name="Waldvogel A.-M."/>
            <person name="Schoenle A."/>
        </authorList>
    </citation>
    <scope>NUCLEOTIDE SEQUENCE [LARGE SCALE GENOMIC DNA]</scope>
</reference>
<feature type="compositionally biased region" description="Basic and acidic residues" evidence="9">
    <location>
        <begin position="83"/>
        <end position="105"/>
    </location>
</feature>
<feature type="region of interest" description="Disordered" evidence="9">
    <location>
        <begin position="206"/>
        <end position="225"/>
    </location>
</feature>
<dbReference type="GO" id="GO:0000978">
    <property type="term" value="F:RNA polymerase II cis-regulatory region sequence-specific DNA binding"/>
    <property type="evidence" value="ECO:0007669"/>
    <property type="project" value="TreeGrafter"/>
</dbReference>
<dbReference type="AlphaFoldDB" id="A0AAV2MFP7"/>
<accession>A0AAV2MFP7</accession>
<dbReference type="EMBL" id="OZ035829">
    <property type="protein sequence ID" value="CAL1612228.1"/>
    <property type="molecule type" value="Genomic_DNA"/>
</dbReference>
<evidence type="ECO:0000313" key="10">
    <source>
        <dbReference type="EMBL" id="CAL1612228.1"/>
    </source>
</evidence>
<keyword evidence="7" id="KW-0804">Transcription</keyword>
<dbReference type="InterPro" id="IPR051969">
    <property type="entry name" value="Zinc-finger_DNA-bd_regulators"/>
</dbReference>
<sequence length="383" mass="42885">MENYPSTPPHTSYHDRRLELATRKRRKEKEEESQGRAEISTRKTLGNVISVIQHTNSLSRGHMELTYHSSPYYLALEASDGPEMERDSPEKAPETPAKEPEKQVVEEFQWPQRSETLAQFLQRNCPKERRGSAWRMMEHSSGESSFESACTSLSRSPSQDSNLSYSSTYSSSFSCDSREDGGRAQDDCGKELLSVPNSGTLSLLHQRQQNEMRRSASEQAPCHQRRELPEVRSVSFDCGNLDPTAAPQSALVPVRIQTNVPALSSLTYTTVSQVFDHHSEALGLFSPNTQDPQREHGADAGGSGLVLGKTEDRNPSVADVAHHLHHQRLQRCQQAHAVPASSLDLVLEVKQQKRVKEERMFGQIADELSARGARQQQRGSPWT</sequence>
<protein>
    <submittedName>
        <fullName evidence="10">Uncharacterized protein</fullName>
    </submittedName>
</protein>
<keyword evidence="3" id="KW-0677">Repeat</keyword>
<feature type="region of interest" description="Disordered" evidence="9">
    <location>
        <begin position="145"/>
        <end position="194"/>
    </location>
</feature>
<dbReference type="GO" id="GO:0000981">
    <property type="term" value="F:DNA-binding transcription factor activity, RNA polymerase II-specific"/>
    <property type="evidence" value="ECO:0007669"/>
    <property type="project" value="TreeGrafter"/>
</dbReference>
<proteinExistence type="predicted"/>
<evidence type="ECO:0000256" key="8">
    <source>
        <dbReference type="ARBA" id="ARBA00023242"/>
    </source>
</evidence>
<keyword evidence="2" id="KW-0479">Metal-binding</keyword>
<name>A0AAV2MFP7_KNICA</name>
<feature type="region of interest" description="Disordered" evidence="9">
    <location>
        <begin position="286"/>
        <end position="311"/>
    </location>
</feature>
<feature type="compositionally biased region" description="Polar residues" evidence="9">
    <location>
        <begin position="145"/>
        <end position="157"/>
    </location>
</feature>
<evidence type="ECO:0000256" key="2">
    <source>
        <dbReference type="ARBA" id="ARBA00022723"/>
    </source>
</evidence>
<evidence type="ECO:0000256" key="1">
    <source>
        <dbReference type="ARBA" id="ARBA00004123"/>
    </source>
</evidence>
<keyword evidence="11" id="KW-1185">Reference proteome</keyword>
<feature type="region of interest" description="Disordered" evidence="9">
    <location>
        <begin position="1"/>
        <end position="41"/>
    </location>
</feature>
<dbReference type="Proteomes" id="UP001497482">
    <property type="component" value="Chromosome 7"/>
</dbReference>
<evidence type="ECO:0000256" key="6">
    <source>
        <dbReference type="ARBA" id="ARBA00023015"/>
    </source>
</evidence>
<keyword evidence="6" id="KW-0805">Transcription regulation</keyword>
<organism evidence="10 11">
    <name type="scientific">Knipowitschia caucasica</name>
    <name type="common">Caucasian dwarf goby</name>
    <name type="synonym">Pomatoschistus caucasicus</name>
    <dbReference type="NCBI Taxonomy" id="637954"/>
    <lineage>
        <taxon>Eukaryota</taxon>
        <taxon>Metazoa</taxon>
        <taxon>Chordata</taxon>
        <taxon>Craniata</taxon>
        <taxon>Vertebrata</taxon>
        <taxon>Euteleostomi</taxon>
        <taxon>Actinopterygii</taxon>
        <taxon>Neopterygii</taxon>
        <taxon>Teleostei</taxon>
        <taxon>Neoteleostei</taxon>
        <taxon>Acanthomorphata</taxon>
        <taxon>Gobiaria</taxon>
        <taxon>Gobiiformes</taxon>
        <taxon>Gobioidei</taxon>
        <taxon>Gobiidae</taxon>
        <taxon>Gobiinae</taxon>
        <taxon>Knipowitschia</taxon>
    </lineage>
</organism>
<feature type="compositionally biased region" description="Low complexity" evidence="9">
    <location>
        <begin position="158"/>
        <end position="175"/>
    </location>
</feature>
<dbReference type="GO" id="GO:0008270">
    <property type="term" value="F:zinc ion binding"/>
    <property type="evidence" value="ECO:0007669"/>
    <property type="project" value="UniProtKB-KW"/>
</dbReference>
<evidence type="ECO:0000256" key="7">
    <source>
        <dbReference type="ARBA" id="ARBA00023163"/>
    </source>
</evidence>
<evidence type="ECO:0000256" key="3">
    <source>
        <dbReference type="ARBA" id="ARBA00022737"/>
    </source>
</evidence>
<feature type="compositionally biased region" description="Basic and acidic residues" evidence="9">
    <location>
        <begin position="12"/>
        <end position="41"/>
    </location>
</feature>
<evidence type="ECO:0000313" key="11">
    <source>
        <dbReference type="Proteomes" id="UP001497482"/>
    </source>
</evidence>
<evidence type="ECO:0000256" key="9">
    <source>
        <dbReference type="SAM" id="MobiDB-lite"/>
    </source>
</evidence>
<evidence type="ECO:0000256" key="5">
    <source>
        <dbReference type="ARBA" id="ARBA00022833"/>
    </source>
</evidence>